<accession>A0A4Q9HMB3</accession>
<name>A0A4Q9HMB3_STRKA</name>
<dbReference type="Proteomes" id="UP000292452">
    <property type="component" value="Unassembled WGS sequence"/>
</dbReference>
<dbReference type="Gene3D" id="3.10.450.50">
    <property type="match status" value="1"/>
</dbReference>
<evidence type="ECO:0000313" key="2">
    <source>
        <dbReference type="EMBL" id="TBO55938.1"/>
    </source>
</evidence>
<dbReference type="InterPro" id="IPR032710">
    <property type="entry name" value="NTF2-like_dom_sf"/>
</dbReference>
<feature type="domain" description="SnoaL-like" evidence="1">
    <location>
        <begin position="4"/>
        <end position="122"/>
    </location>
</feature>
<reference evidence="2 3" key="1">
    <citation type="submission" date="2019-02" db="EMBL/GenBank/DDBJ databases">
        <title>Draft Genome Sequence of Streptomyces sp. AM-2504, identified by 16S rRNA comparative analysis as a Streptomyces Kasugaensis strain.</title>
        <authorList>
            <person name="Napolioni V."/>
            <person name="Giuliodori A.M."/>
            <person name="Spurio R."/>
            <person name="Fabbretti A."/>
        </authorList>
    </citation>
    <scope>NUCLEOTIDE SEQUENCE [LARGE SCALE GENOMIC DNA]</scope>
    <source>
        <strain evidence="2 3">AM-2504</strain>
    </source>
</reference>
<dbReference type="RefSeq" id="WP_131125642.1">
    <property type="nucleotide sequence ID" value="NZ_SIXH01000415.1"/>
</dbReference>
<dbReference type="Pfam" id="PF13577">
    <property type="entry name" value="SnoaL_4"/>
    <property type="match status" value="1"/>
</dbReference>
<organism evidence="2 3">
    <name type="scientific">Streptomyces kasugaensis</name>
    <dbReference type="NCBI Taxonomy" id="1946"/>
    <lineage>
        <taxon>Bacteria</taxon>
        <taxon>Bacillati</taxon>
        <taxon>Actinomycetota</taxon>
        <taxon>Actinomycetes</taxon>
        <taxon>Kitasatosporales</taxon>
        <taxon>Streptomycetaceae</taxon>
        <taxon>Streptomyces</taxon>
    </lineage>
</organism>
<protein>
    <submittedName>
        <fullName evidence="2">Nuclear transport factor 2 family protein</fullName>
    </submittedName>
</protein>
<keyword evidence="3" id="KW-1185">Reference proteome</keyword>
<dbReference type="InterPro" id="IPR037401">
    <property type="entry name" value="SnoaL-like"/>
</dbReference>
<comment type="caution">
    <text evidence="2">The sequence shown here is derived from an EMBL/GenBank/DDBJ whole genome shotgun (WGS) entry which is preliminary data.</text>
</comment>
<proteinExistence type="predicted"/>
<evidence type="ECO:0000259" key="1">
    <source>
        <dbReference type="Pfam" id="PF13577"/>
    </source>
</evidence>
<sequence length="192" mass="21667">MNARIEDRAAIADLMTGWMHRDLGEWDRLRDLFHPGATIAITWFDGPAVDFVEGSACMGASDLRSKHLIANPSITFNGDRALVETNAMIMAENPALDLGCTTHNRFWDQVEKRDGTWRITRRESSYDMSSFTFLARIPDIDEKAVRRYPREYAALAHLLERSGFSVAREFPTRGSALEAEMKAAGNAWLNQS</sequence>
<dbReference type="AlphaFoldDB" id="A0A4Q9HMB3"/>
<dbReference type="SUPFAM" id="SSF54427">
    <property type="entry name" value="NTF2-like"/>
    <property type="match status" value="1"/>
</dbReference>
<gene>
    <name evidence="2" type="ORF">EYS09_30570</name>
</gene>
<evidence type="ECO:0000313" key="3">
    <source>
        <dbReference type="Proteomes" id="UP000292452"/>
    </source>
</evidence>
<dbReference type="EMBL" id="SIXH01000415">
    <property type="protein sequence ID" value="TBO55938.1"/>
    <property type="molecule type" value="Genomic_DNA"/>
</dbReference>